<dbReference type="InterPro" id="IPR003156">
    <property type="entry name" value="DHHA1_dom"/>
</dbReference>
<dbReference type="InterPro" id="IPR041122">
    <property type="entry name" value="RecJ_OB"/>
</dbReference>
<gene>
    <name evidence="10" type="ORF">SAMN05216412_10611</name>
</gene>
<dbReference type="Gene3D" id="3.10.310.30">
    <property type="match status" value="1"/>
</dbReference>
<reference evidence="10 11" key="1">
    <citation type="submission" date="2016-10" db="EMBL/GenBank/DDBJ databases">
        <authorList>
            <person name="de Groot N.N."/>
        </authorList>
    </citation>
    <scope>NUCLEOTIDE SEQUENCE [LARGE SCALE GENOMIC DNA]</scope>
    <source>
        <strain evidence="10 11">Nl7</strain>
    </source>
</reference>
<dbReference type="InterPro" id="IPR001667">
    <property type="entry name" value="DDH_dom"/>
</dbReference>
<evidence type="ECO:0000259" key="9">
    <source>
        <dbReference type="Pfam" id="PF17768"/>
    </source>
</evidence>
<organism evidence="10 11">
    <name type="scientific">Nitrosospira multiformis</name>
    <dbReference type="NCBI Taxonomy" id="1231"/>
    <lineage>
        <taxon>Bacteria</taxon>
        <taxon>Pseudomonadati</taxon>
        <taxon>Pseudomonadota</taxon>
        <taxon>Betaproteobacteria</taxon>
        <taxon>Nitrosomonadales</taxon>
        <taxon>Nitrosomonadaceae</taxon>
        <taxon>Nitrosospira</taxon>
    </lineage>
</organism>
<evidence type="ECO:0000259" key="8">
    <source>
        <dbReference type="Pfam" id="PF02272"/>
    </source>
</evidence>
<dbReference type="EMBL" id="FOHI01000006">
    <property type="protein sequence ID" value="SET40023.1"/>
    <property type="molecule type" value="Genomic_DNA"/>
</dbReference>
<evidence type="ECO:0000256" key="4">
    <source>
        <dbReference type="ARBA" id="ARBA00022801"/>
    </source>
</evidence>
<evidence type="ECO:0000256" key="5">
    <source>
        <dbReference type="ARBA" id="ARBA00022839"/>
    </source>
</evidence>
<dbReference type="InterPro" id="IPR051673">
    <property type="entry name" value="SSDNA_exonuclease_RecJ"/>
</dbReference>
<dbReference type="PANTHER" id="PTHR30255:SF2">
    <property type="entry name" value="SINGLE-STRANDED-DNA-SPECIFIC EXONUCLEASE RECJ"/>
    <property type="match status" value="1"/>
</dbReference>
<evidence type="ECO:0000313" key="10">
    <source>
        <dbReference type="EMBL" id="SET40023.1"/>
    </source>
</evidence>
<dbReference type="GO" id="GO:0003676">
    <property type="term" value="F:nucleic acid binding"/>
    <property type="evidence" value="ECO:0007669"/>
    <property type="project" value="InterPro"/>
</dbReference>
<dbReference type="Pfam" id="PF01368">
    <property type="entry name" value="DHH"/>
    <property type="match status" value="1"/>
</dbReference>
<dbReference type="NCBIfam" id="TIGR00644">
    <property type="entry name" value="recJ"/>
    <property type="match status" value="1"/>
</dbReference>
<name>A0A1I0E5V4_9PROT</name>
<dbReference type="GO" id="GO:0006281">
    <property type="term" value="P:DNA repair"/>
    <property type="evidence" value="ECO:0007669"/>
    <property type="project" value="InterPro"/>
</dbReference>
<dbReference type="SUPFAM" id="SSF64182">
    <property type="entry name" value="DHH phosphoesterases"/>
    <property type="match status" value="1"/>
</dbReference>
<dbReference type="AlphaFoldDB" id="A0A1I0E5V4"/>
<evidence type="ECO:0000256" key="3">
    <source>
        <dbReference type="ARBA" id="ARBA00022722"/>
    </source>
</evidence>
<feature type="compositionally biased region" description="Low complexity" evidence="6">
    <location>
        <begin position="352"/>
        <end position="363"/>
    </location>
</feature>
<keyword evidence="5 10" id="KW-0269">Exonuclease</keyword>
<feature type="region of interest" description="Disordered" evidence="6">
    <location>
        <begin position="352"/>
        <end position="378"/>
    </location>
</feature>
<dbReference type="GO" id="GO:0008409">
    <property type="term" value="F:5'-3' exonuclease activity"/>
    <property type="evidence" value="ECO:0007669"/>
    <property type="project" value="InterPro"/>
</dbReference>
<dbReference type="Gene3D" id="3.90.1640.30">
    <property type="match status" value="1"/>
</dbReference>
<dbReference type="RefSeq" id="WP_074708037.1">
    <property type="nucleotide sequence ID" value="NZ_FOHI01000006.1"/>
</dbReference>
<dbReference type="Proteomes" id="UP000183339">
    <property type="component" value="Unassembled WGS sequence"/>
</dbReference>
<accession>A0A1I0E5V4</accession>
<dbReference type="PANTHER" id="PTHR30255">
    <property type="entry name" value="SINGLE-STRANDED-DNA-SPECIFIC EXONUCLEASE RECJ"/>
    <property type="match status" value="1"/>
</dbReference>
<evidence type="ECO:0000259" key="7">
    <source>
        <dbReference type="Pfam" id="PF01368"/>
    </source>
</evidence>
<feature type="domain" description="DDH" evidence="7">
    <location>
        <begin position="74"/>
        <end position="233"/>
    </location>
</feature>
<sequence>MPNIIVRNYPHQTFDTLIRHGFHPVLARVYSARGIEEPGQLEIDWSRLIPFARLKNATTMAQFLATAIALRKRLLIVADYDSDGATACAVGIRALRKFGAQVDYLVPNRFEYGYGLTPEIVRVAAAGVHRPDILITVDNGIASVEGVAEANRLGMQVLVTDHHLPGDTLPEAVVIVNPNQPDCDFPSKHLSGVGVMFYVMLALRAELRAKGMFVSPQQEPNLGSLLDLVALGTVADVVKLDDNNRLLVQQGLKRIRKGSGCAGINALINIACRNFRQTSAYELGFMIGPRLNAAGRLDDMSLGIECLITDDPSRAAQLALQLDTFNRKRQEIESDMRDSALNMLENIFSGSSSLQDSSPLRPSNMPQGSGVFPSNDSSQEATNTYALTLFDPGWHQGVIGILASRIKDKFHRPVITFAPGGQDELKGSGRSIPGFHLRDALDLVSKRCPGLLLKFGGHSAAAGLTIRTCDFEKFRDAFEQTARELLGPADLKRVIETDGDLDESEITLELAEQLVRQVWGQGFPQPAFRSRFHVEDQRVVGQKHLKLKLRKAGAETGNDQPEKSVFLYDAILFLHDGPLPGVIDAVYRLQVNDFKGDVSLQFVLEHWSEATMM</sequence>
<dbReference type="Pfam" id="PF02272">
    <property type="entry name" value="DHHA1"/>
    <property type="match status" value="1"/>
</dbReference>
<dbReference type="OrthoDB" id="9809852at2"/>
<proteinExistence type="inferred from homology"/>
<dbReference type="InterPro" id="IPR004610">
    <property type="entry name" value="RecJ"/>
</dbReference>
<evidence type="ECO:0000313" key="11">
    <source>
        <dbReference type="Proteomes" id="UP000183339"/>
    </source>
</evidence>
<evidence type="ECO:0000256" key="1">
    <source>
        <dbReference type="ARBA" id="ARBA00005915"/>
    </source>
</evidence>
<feature type="domain" description="DHHA1" evidence="8">
    <location>
        <begin position="386"/>
        <end position="483"/>
    </location>
</feature>
<evidence type="ECO:0000256" key="2">
    <source>
        <dbReference type="ARBA" id="ARBA00019841"/>
    </source>
</evidence>
<dbReference type="GO" id="GO:0006310">
    <property type="term" value="P:DNA recombination"/>
    <property type="evidence" value="ECO:0007669"/>
    <property type="project" value="InterPro"/>
</dbReference>
<keyword evidence="4" id="KW-0378">Hydrolase</keyword>
<dbReference type="InterPro" id="IPR038763">
    <property type="entry name" value="DHH_sf"/>
</dbReference>
<dbReference type="FunFam" id="3.90.1640.30:FF:000001">
    <property type="entry name" value="Single-stranded-DNA-specific exonuclease RecJ"/>
    <property type="match status" value="1"/>
</dbReference>
<comment type="similarity">
    <text evidence="1">Belongs to the RecJ family.</text>
</comment>
<keyword evidence="3" id="KW-0540">Nuclease</keyword>
<protein>
    <recommendedName>
        <fullName evidence="2">Single-stranded-DNA-specific exonuclease RecJ</fullName>
    </recommendedName>
</protein>
<feature type="compositionally biased region" description="Polar residues" evidence="6">
    <location>
        <begin position="364"/>
        <end position="378"/>
    </location>
</feature>
<feature type="domain" description="RecJ OB" evidence="9">
    <location>
        <begin position="497"/>
        <end position="606"/>
    </location>
</feature>
<evidence type="ECO:0000256" key="6">
    <source>
        <dbReference type="SAM" id="MobiDB-lite"/>
    </source>
</evidence>
<dbReference type="Pfam" id="PF17768">
    <property type="entry name" value="RecJ_OB"/>
    <property type="match status" value="1"/>
</dbReference>